<feature type="signal peptide" evidence="1">
    <location>
        <begin position="1"/>
        <end position="18"/>
    </location>
</feature>
<gene>
    <name evidence="2" type="ORF">CYK91_07810</name>
</gene>
<accession>A0AB37C8T4</accession>
<keyword evidence="1" id="KW-0732">Signal</keyword>
<evidence type="ECO:0000256" key="1">
    <source>
        <dbReference type="SAM" id="SignalP"/>
    </source>
</evidence>
<evidence type="ECO:0008006" key="4">
    <source>
        <dbReference type="Google" id="ProtNLM"/>
    </source>
</evidence>
<comment type="caution">
    <text evidence="2">The sequence shown here is derived from an EMBL/GenBank/DDBJ whole genome shotgun (WGS) entry which is preliminary data.</text>
</comment>
<evidence type="ECO:0000313" key="3">
    <source>
        <dbReference type="Proteomes" id="UP000247117"/>
    </source>
</evidence>
<dbReference type="EMBL" id="PJTB01000002">
    <property type="protein sequence ID" value="PWX40033.1"/>
    <property type="molecule type" value="Genomic_DNA"/>
</dbReference>
<dbReference type="RefSeq" id="WP_110003617.1">
    <property type="nucleotide sequence ID" value="NZ_JAJCSI010000001.1"/>
</dbReference>
<reference evidence="2 3" key="1">
    <citation type="journal article" date="2018" name="BMC Genomics">
        <title>Whole genome analysis reveals the diversity and evolutionary relationships between necrotic enteritis-causing strains of Clostridium perfringens.</title>
        <authorList>
            <person name="Lacey J.A."/>
            <person name="Allnutt T.R."/>
            <person name="Vezina B."/>
            <person name="Van T.T.H."/>
            <person name="Stent T."/>
            <person name="Han X."/>
            <person name="Rood J.I."/>
            <person name="Wade B."/>
            <person name="Keyburn A.L."/>
            <person name="Seeman T."/>
            <person name="Chen H."/>
            <person name="Haring V."/>
            <person name="Johanesen P.A."/>
            <person name="Lyras D."/>
            <person name="Moore R.J."/>
        </authorList>
    </citation>
    <scope>NUCLEOTIDE SEQUENCE [LARGE SCALE GENOMIC DNA]</scope>
    <source>
        <strain evidence="2 3">EUR-NE15</strain>
    </source>
</reference>
<dbReference type="Proteomes" id="UP000247117">
    <property type="component" value="Unassembled WGS sequence"/>
</dbReference>
<protein>
    <recommendedName>
        <fullName evidence="4">Lipoprotein</fullName>
    </recommendedName>
</protein>
<proteinExistence type="predicted"/>
<sequence>MKKILTIFLSLFITVSFVGCSNQKELDKQQEEIVNSLKGSNGEMREITQGEVFNELEGVAQGSKAYFIGNKDNNERSILVELNINEENKEQSVTDFVNKSAKISNDLEKSLTDMQYKNLTILMYVNNKFVGNSVAFDVNENSLKHKETKISEDYWDAFQKAKENNK</sequence>
<feature type="chain" id="PRO_5044319520" description="Lipoprotein" evidence="1">
    <location>
        <begin position="19"/>
        <end position="166"/>
    </location>
</feature>
<evidence type="ECO:0000313" key="2">
    <source>
        <dbReference type="EMBL" id="PWX40033.1"/>
    </source>
</evidence>
<dbReference type="AlphaFoldDB" id="A0AB37C8T4"/>
<dbReference type="PROSITE" id="PS51257">
    <property type="entry name" value="PROKAR_LIPOPROTEIN"/>
    <property type="match status" value="1"/>
</dbReference>
<organism evidence="2 3">
    <name type="scientific">Clostridium perfringens</name>
    <dbReference type="NCBI Taxonomy" id="1502"/>
    <lineage>
        <taxon>Bacteria</taxon>
        <taxon>Bacillati</taxon>
        <taxon>Bacillota</taxon>
        <taxon>Clostridia</taxon>
        <taxon>Eubacteriales</taxon>
        <taxon>Clostridiaceae</taxon>
        <taxon>Clostridium</taxon>
    </lineage>
</organism>
<name>A0AB37C8T4_CLOPF</name>